<dbReference type="GO" id="GO:0032259">
    <property type="term" value="P:methylation"/>
    <property type="evidence" value="ECO:0007669"/>
    <property type="project" value="UniProtKB-KW"/>
</dbReference>
<dbReference type="GO" id="GO:0004608">
    <property type="term" value="F:phosphatidylethanolamine N-methyltransferase activity"/>
    <property type="evidence" value="ECO:0007669"/>
    <property type="project" value="UniProtKB-EC"/>
</dbReference>
<dbReference type="SUPFAM" id="SSF58113">
    <property type="entry name" value="Apolipoprotein A-I"/>
    <property type="match status" value="1"/>
</dbReference>
<dbReference type="EMBL" id="JAPEVB010000001">
    <property type="protein sequence ID" value="KAJ4397087.1"/>
    <property type="molecule type" value="Genomic_DNA"/>
</dbReference>
<keyword evidence="3" id="KW-0808">Transferase</keyword>
<evidence type="ECO:0000256" key="2">
    <source>
        <dbReference type="SAM" id="MobiDB-lite"/>
    </source>
</evidence>
<gene>
    <name evidence="3" type="primary">CHO2</name>
    <name evidence="3" type="ORF">N0V93_001311</name>
</gene>
<organism evidence="3 4">
    <name type="scientific">Gnomoniopsis smithogilvyi</name>
    <dbReference type="NCBI Taxonomy" id="1191159"/>
    <lineage>
        <taxon>Eukaryota</taxon>
        <taxon>Fungi</taxon>
        <taxon>Dikarya</taxon>
        <taxon>Ascomycota</taxon>
        <taxon>Pezizomycotina</taxon>
        <taxon>Sordariomycetes</taxon>
        <taxon>Sordariomycetidae</taxon>
        <taxon>Diaporthales</taxon>
        <taxon>Gnomoniaceae</taxon>
        <taxon>Gnomoniopsis</taxon>
    </lineage>
</organism>
<dbReference type="AlphaFoldDB" id="A0A9W8Z1F4"/>
<comment type="caution">
    <text evidence="3">The sequence shown here is derived from an EMBL/GenBank/DDBJ whole genome shotgun (WGS) entry which is preliminary data.</text>
</comment>
<feature type="coiled-coil region" evidence="1">
    <location>
        <begin position="421"/>
        <end position="451"/>
    </location>
</feature>
<proteinExistence type="predicted"/>
<name>A0A9W8Z1F4_9PEZI</name>
<feature type="compositionally biased region" description="Basic residues" evidence="2">
    <location>
        <begin position="16"/>
        <end position="25"/>
    </location>
</feature>
<dbReference type="OrthoDB" id="47007at2759"/>
<reference evidence="3" key="1">
    <citation type="submission" date="2022-10" db="EMBL/GenBank/DDBJ databases">
        <title>Tapping the CABI collections for fungal endophytes: first genome assemblies for Collariella, Neodidymelliopsis, Ascochyta clinopodiicola, Didymella pomorum, Didymosphaeria variabile, Neocosmospora piperis and Neocucurbitaria cava.</title>
        <authorList>
            <person name="Hill R."/>
        </authorList>
    </citation>
    <scope>NUCLEOTIDE SEQUENCE</scope>
    <source>
        <strain evidence="3">IMI 355082</strain>
    </source>
</reference>
<dbReference type="EC" id="2.1.1.17" evidence="3"/>
<keyword evidence="4" id="KW-1185">Reference proteome</keyword>
<keyword evidence="3" id="KW-0489">Methyltransferase</keyword>
<keyword evidence="1" id="KW-0175">Coiled coil</keyword>
<evidence type="ECO:0000313" key="3">
    <source>
        <dbReference type="EMBL" id="KAJ4397087.1"/>
    </source>
</evidence>
<evidence type="ECO:0000313" key="4">
    <source>
        <dbReference type="Proteomes" id="UP001140453"/>
    </source>
</evidence>
<evidence type="ECO:0000256" key="1">
    <source>
        <dbReference type="SAM" id="Coils"/>
    </source>
</evidence>
<sequence>MGLASPHPIVSALHTTHQRHPHQHKYHFEPSRQPRVRPLQPQSTYRALQGHSTEPVCELYLSQPGMAATTSTSSLPDVQITGARVVVEWSKPNGQTCVLPANDSSHTESGLVTLDCHFRPSTKVASFRLRAPVLLKGLGRKMTPLFIFFAPERIQSLTYDGAQNVHVSDTVRKSVGDGDVVNLRFRLSQAGDLVIPPYDHLVPKKKVFWDLFDSLKDLSQQTDFHMYLRRDDVPSEDDLTSFCQAISGGNLTTSVAHAEITRLYDGKGGRILQREDLAVPASVPTDTPPSYEELGPPPPAPPVEKEPSVSSTIDAPASSSRKRRRTSSDCDESAGENVTQRENNQDIDHVETVCRKLMSEMTAKWREEGDQLRNELHQVETRIKDWVDERLNKHVVDLRQEIERTSVQQEIQVYDQVQEVRKEVQQVSDETQETFDRLEEVKEDMQAFKDETTELVDGRLEEQMDSVRSELEEYVVEQIHQAQDRIVDHIRSNVYIDFNLYD</sequence>
<feature type="coiled-coil region" evidence="1">
    <location>
        <begin position="362"/>
        <end position="389"/>
    </location>
</feature>
<feature type="region of interest" description="Disordered" evidence="2">
    <location>
        <begin position="15"/>
        <end position="37"/>
    </location>
</feature>
<dbReference type="Proteomes" id="UP001140453">
    <property type="component" value="Unassembled WGS sequence"/>
</dbReference>
<feature type="region of interest" description="Disordered" evidence="2">
    <location>
        <begin position="275"/>
        <end position="345"/>
    </location>
</feature>
<protein>
    <submittedName>
        <fullName evidence="3">Phosphatidylethanolamine N-methyltransferase</fullName>
        <ecNumber evidence="3">2.1.1.17</ecNumber>
    </submittedName>
</protein>
<accession>A0A9W8Z1F4</accession>